<dbReference type="AlphaFoldDB" id="A0A7X5ZP59"/>
<dbReference type="Pfam" id="PF00440">
    <property type="entry name" value="TetR_N"/>
    <property type="match status" value="1"/>
</dbReference>
<name>A0A7X5ZP59_9PSEU</name>
<feature type="domain" description="HTH tetR-type" evidence="4">
    <location>
        <begin position="26"/>
        <end position="86"/>
    </location>
</feature>
<evidence type="ECO:0000256" key="2">
    <source>
        <dbReference type="PROSITE-ProRule" id="PRU00335"/>
    </source>
</evidence>
<dbReference type="PROSITE" id="PS50977">
    <property type="entry name" value="HTH_TETR_2"/>
    <property type="match status" value="1"/>
</dbReference>
<keyword evidence="1 2" id="KW-0238">DNA-binding</keyword>
<dbReference type="EMBL" id="JAAOYM010000001">
    <property type="protein sequence ID" value="NIJ10359.1"/>
    <property type="molecule type" value="Genomic_DNA"/>
</dbReference>
<dbReference type="InterPro" id="IPR050109">
    <property type="entry name" value="HTH-type_TetR-like_transc_reg"/>
</dbReference>
<dbReference type="PANTHER" id="PTHR30055:SF153">
    <property type="entry name" value="HTH-TYPE TRANSCRIPTIONAL REPRESSOR RV3405C"/>
    <property type="match status" value="1"/>
</dbReference>
<evidence type="ECO:0000256" key="3">
    <source>
        <dbReference type="SAM" id="MobiDB-lite"/>
    </source>
</evidence>
<evidence type="ECO:0000256" key="1">
    <source>
        <dbReference type="ARBA" id="ARBA00023125"/>
    </source>
</evidence>
<sequence length="213" mass="22976">MEAQRHTSVGTRSTLANTRGRTSATRVPDDVLLDAAKTCVLSAGVRRTTLAEIARTAGVSRMTLYRRFPDVRSMLIALMTREFSALLRKAIDDTPPASTARQRLVDGAVGAVRALVANPLMRTVLDVDAQLVLPYITQRLGSTQRLAEEALGAIVTEGHRDGSVRRTEPAVQVRAVLLVVQSFVLSLRPATADVGEQALLSELRHILDSALAA</sequence>
<dbReference type="InterPro" id="IPR009057">
    <property type="entry name" value="Homeodomain-like_sf"/>
</dbReference>
<dbReference type="Proteomes" id="UP000545493">
    <property type="component" value="Unassembled WGS sequence"/>
</dbReference>
<comment type="caution">
    <text evidence="5">The sequence shown here is derived from an EMBL/GenBank/DDBJ whole genome shotgun (WGS) entry which is preliminary data.</text>
</comment>
<dbReference type="SUPFAM" id="SSF46689">
    <property type="entry name" value="Homeodomain-like"/>
    <property type="match status" value="1"/>
</dbReference>
<dbReference type="PANTHER" id="PTHR30055">
    <property type="entry name" value="HTH-TYPE TRANSCRIPTIONAL REGULATOR RUTR"/>
    <property type="match status" value="1"/>
</dbReference>
<proteinExistence type="predicted"/>
<reference evidence="5 6" key="1">
    <citation type="submission" date="2020-03" db="EMBL/GenBank/DDBJ databases">
        <title>Sequencing the genomes of 1000 actinobacteria strains.</title>
        <authorList>
            <person name="Klenk H.-P."/>
        </authorList>
    </citation>
    <scope>NUCLEOTIDE SEQUENCE [LARGE SCALE GENOMIC DNA]</scope>
    <source>
        <strain evidence="5 6">DSM 45685</strain>
    </source>
</reference>
<dbReference type="GO" id="GO:0000976">
    <property type="term" value="F:transcription cis-regulatory region binding"/>
    <property type="evidence" value="ECO:0007669"/>
    <property type="project" value="TreeGrafter"/>
</dbReference>
<evidence type="ECO:0000259" key="4">
    <source>
        <dbReference type="PROSITE" id="PS50977"/>
    </source>
</evidence>
<evidence type="ECO:0000313" key="6">
    <source>
        <dbReference type="Proteomes" id="UP000545493"/>
    </source>
</evidence>
<dbReference type="Gene3D" id="1.10.10.60">
    <property type="entry name" value="Homeodomain-like"/>
    <property type="match status" value="1"/>
</dbReference>
<feature type="region of interest" description="Disordered" evidence="3">
    <location>
        <begin position="1"/>
        <end position="22"/>
    </location>
</feature>
<dbReference type="RefSeq" id="WP_167166420.1">
    <property type="nucleotide sequence ID" value="NZ_JAAOYM010000001.1"/>
</dbReference>
<dbReference type="InterPro" id="IPR001647">
    <property type="entry name" value="HTH_TetR"/>
</dbReference>
<protein>
    <submittedName>
        <fullName evidence="5">AcrR family transcriptional regulator</fullName>
    </submittedName>
</protein>
<keyword evidence="6" id="KW-1185">Reference proteome</keyword>
<accession>A0A7X5ZP59</accession>
<gene>
    <name evidence="5" type="ORF">FHU38_000703</name>
</gene>
<organism evidence="5 6">
    <name type="scientific">Saccharomonospora amisosensis</name>
    <dbReference type="NCBI Taxonomy" id="1128677"/>
    <lineage>
        <taxon>Bacteria</taxon>
        <taxon>Bacillati</taxon>
        <taxon>Actinomycetota</taxon>
        <taxon>Actinomycetes</taxon>
        <taxon>Pseudonocardiales</taxon>
        <taxon>Pseudonocardiaceae</taxon>
        <taxon>Saccharomonospora</taxon>
    </lineage>
</organism>
<evidence type="ECO:0000313" key="5">
    <source>
        <dbReference type="EMBL" id="NIJ10359.1"/>
    </source>
</evidence>
<feature type="DNA-binding region" description="H-T-H motif" evidence="2">
    <location>
        <begin position="49"/>
        <end position="68"/>
    </location>
</feature>
<dbReference type="Gene3D" id="1.10.357.10">
    <property type="entry name" value="Tetracycline Repressor, domain 2"/>
    <property type="match status" value="1"/>
</dbReference>
<dbReference type="GO" id="GO:0003700">
    <property type="term" value="F:DNA-binding transcription factor activity"/>
    <property type="evidence" value="ECO:0007669"/>
    <property type="project" value="TreeGrafter"/>
</dbReference>